<gene>
    <name evidence="1" type="ORF">BCV71DRAFT_236653</name>
</gene>
<name>A0A1X0RWS8_RHIZD</name>
<sequence>MFPYSPFLNPIEECWAKMKSKIKRNPLDSNSKLTPHIVKTYQSVTVENCLGWIRHAETYWDRFKKKNILENLPLKLIIRIGGLLNEKTRTELAPTSKSLFQAFTRPRDELHPLKDSISTIDLYKVKHMLIENRHYQQRLVNYVLNHAPNLEILFFSLIAKRSMLNSSDCSSMSEKINC</sequence>
<organism evidence="1 2">
    <name type="scientific">Rhizopus microsporus</name>
    <dbReference type="NCBI Taxonomy" id="58291"/>
    <lineage>
        <taxon>Eukaryota</taxon>
        <taxon>Fungi</taxon>
        <taxon>Fungi incertae sedis</taxon>
        <taxon>Mucoromycota</taxon>
        <taxon>Mucoromycotina</taxon>
        <taxon>Mucoromycetes</taxon>
        <taxon>Mucorales</taxon>
        <taxon>Mucorineae</taxon>
        <taxon>Rhizopodaceae</taxon>
        <taxon>Rhizopus</taxon>
    </lineage>
</organism>
<dbReference type="AlphaFoldDB" id="A0A1X0RWS8"/>
<dbReference type="Proteomes" id="UP000242381">
    <property type="component" value="Unassembled WGS sequence"/>
</dbReference>
<reference evidence="1 2" key="1">
    <citation type="journal article" date="2016" name="Proc. Natl. Acad. Sci. U.S.A.">
        <title>Lipid metabolic changes in an early divergent fungus govern the establishment of a mutualistic symbiosis with endobacteria.</title>
        <authorList>
            <person name="Lastovetsky O.A."/>
            <person name="Gaspar M.L."/>
            <person name="Mondo S.J."/>
            <person name="LaButti K.M."/>
            <person name="Sandor L."/>
            <person name="Grigoriev I.V."/>
            <person name="Henry S.A."/>
            <person name="Pawlowska T.E."/>
        </authorList>
    </citation>
    <scope>NUCLEOTIDE SEQUENCE [LARGE SCALE GENOMIC DNA]</scope>
    <source>
        <strain evidence="1 2">ATCC 11559</strain>
    </source>
</reference>
<proteinExistence type="predicted"/>
<accession>A0A1X0RWS8</accession>
<protein>
    <recommendedName>
        <fullName evidence="3">Tc1-like transposase DDE domain-containing protein</fullName>
    </recommendedName>
</protein>
<dbReference type="VEuPathDB" id="FungiDB:BCV72DRAFT_339886"/>
<evidence type="ECO:0000313" key="2">
    <source>
        <dbReference type="Proteomes" id="UP000242381"/>
    </source>
</evidence>
<evidence type="ECO:0008006" key="3">
    <source>
        <dbReference type="Google" id="ProtNLM"/>
    </source>
</evidence>
<dbReference type="InterPro" id="IPR036397">
    <property type="entry name" value="RNaseH_sf"/>
</dbReference>
<dbReference type="GO" id="GO:0003676">
    <property type="term" value="F:nucleic acid binding"/>
    <property type="evidence" value="ECO:0007669"/>
    <property type="project" value="InterPro"/>
</dbReference>
<dbReference type="Gene3D" id="3.30.420.10">
    <property type="entry name" value="Ribonuclease H-like superfamily/Ribonuclease H"/>
    <property type="match status" value="1"/>
</dbReference>
<dbReference type="EMBL" id="KV921385">
    <property type="protein sequence ID" value="ORE16459.1"/>
    <property type="molecule type" value="Genomic_DNA"/>
</dbReference>
<evidence type="ECO:0000313" key="1">
    <source>
        <dbReference type="EMBL" id="ORE16459.1"/>
    </source>
</evidence>